<evidence type="ECO:0000259" key="3">
    <source>
        <dbReference type="Pfam" id="PF14258"/>
    </source>
</evidence>
<evidence type="ECO:0000313" key="5">
    <source>
        <dbReference type="Proteomes" id="UP001595955"/>
    </source>
</evidence>
<comment type="caution">
    <text evidence="4">The sequence shown here is derived from an EMBL/GenBank/DDBJ whole genome shotgun (WGS) entry which is preliminary data.</text>
</comment>
<dbReference type="EMBL" id="JBHSGF010000008">
    <property type="protein sequence ID" value="MFC4556027.1"/>
    <property type="molecule type" value="Genomic_DNA"/>
</dbReference>
<keyword evidence="2" id="KW-1133">Transmembrane helix</keyword>
<evidence type="ECO:0000256" key="1">
    <source>
        <dbReference type="SAM" id="MobiDB-lite"/>
    </source>
</evidence>
<protein>
    <submittedName>
        <fullName evidence="4">DUF4350 domain-containing protein</fullName>
    </submittedName>
</protein>
<organism evidence="4 5">
    <name type="scientific">Georgenia faecalis</name>
    <dbReference type="NCBI Taxonomy" id="2483799"/>
    <lineage>
        <taxon>Bacteria</taxon>
        <taxon>Bacillati</taxon>
        <taxon>Actinomycetota</taxon>
        <taxon>Actinomycetes</taxon>
        <taxon>Micrococcales</taxon>
        <taxon>Bogoriellaceae</taxon>
        <taxon>Georgenia</taxon>
    </lineage>
</organism>
<reference evidence="5" key="1">
    <citation type="journal article" date="2019" name="Int. J. Syst. Evol. Microbiol.">
        <title>The Global Catalogue of Microorganisms (GCM) 10K type strain sequencing project: providing services to taxonomists for standard genome sequencing and annotation.</title>
        <authorList>
            <consortium name="The Broad Institute Genomics Platform"/>
            <consortium name="The Broad Institute Genome Sequencing Center for Infectious Disease"/>
            <person name="Wu L."/>
            <person name="Ma J."/>
        </authorList>
    </citation>
    <scope>NUCLEOTIDE SEQUENCE [LARGE SCALE GENOMIC DNA]</scope>
    <source>
        <strain evidence="5">JCM 3369</strain>
    </source>
</reference>
<keyword evidence="5" id="KW-1185">Reference proteome</keyword>
<keyword evidence="2" id="KW-0472">Membrane</keyword>
<gene>
    <name evidence="4" type="ORF">ACFO3F_12275</name>
</gene>
<proteinExistence type="predicted"/>
<dbReference type="InterPro" id="IPR025646">
    <property type="entry name" value="DUF4350"/>
</dbReference>
<dbReference type="RefSeq" id="WP_222928762.1">
    <property type="nucleotide sequence ID" value="NZ_CP033325.1"/>
</dbReference>
<sequence>MSTVAPPTAAGPTAAAPAAAAVGPPTAQPGGHARARRRRPWFPVVAVVVLLASIVLLVLARSTTSALDLSPDNPQPGGAMAAAEILSREGVHIRTVRTTDDAIALAGPGTTLLVTATNELTGDQLSALRGTQADLVLTDTAYAVGLDALTSAVEPDPAGSRDAVTAQCADPDAVAAGRISGSTGGLRALTDDVEVCFPAGDDAGAYAVWEQDGRTVRALADSSLLTNARLAEDGNAALVLRTLGHHDELVWYLPTPGDATGASAGGPQLLPPEAGVVGLQLLVLALALMAWRGRRLGRVVTEPLPVVVRSAETTRGRGRLYRRSRAHAHAAAALRAGCAHRLARSLGLPRSAAAGPLLEAAARATGRSEDELGALLYGPPPTDDAGLLALAHTLDTLESEVHRS</sequence>
<feature type="region of interest" description="Disordered" evidence="1">
    <location>
        <begin position="1"/>
        <end position="36"/>
    </location>
</feature>
<dbReference type="Proteomes" id="UP001595955">
    <property type="component" value="Unassembled WGS sequence"/>
</dbReference>
<feature type="compositionally biased region" description="Low complexity" evidence="1">
    <location>
        <begin position="1"/>
        <end position="31"/>
    </location>
</feature>
<feature type="transmembrane region" description="Helical" evidence="2">
    <location>
        <begin position="41"/>
        <end position="60"/>
    </location>
</feature>
<accession>A0ABV9DBE3</accession>
<evidence type="ECO:0000256" key="2">
    <source>
        <dbReference type="SAM" id="Phobius"/>
    </source>
</evidence>
<keyword evidence="2" id="KW-0812">Transmembrane</keyword>
<feature type="domain" description="DUF4350" evidence="3">
    <location>
        <begin position="71"/>
        <end position="243"/>
    </location>
</feature>
<evidence type="ECO:0000313" key="4">
    <source>
        <dbReference type="EMBL" id="MFC4556027.1"/>
    </source>
</evidence>
<name>A0ABV9DBE3_9MICO</name>
<dbReference type="Pfam" id="PF14258">
    <property type="entry name" value="DUF4350"/>
    <property type="match status" value="1"/>
</dbReference>